<proteinExistence type="predicted"/>
<protein>
    <submittedName>
        <fullName evidence="2">Uncharacterized protein</fullName>
    </submittedName>
</protein>
<dbReference type="KEGG" id="lrz:BJI69_03540"/>
<name>A0A1L3EPR0_9GAMM</name>
<keyword evidence="3" id="KW-1185">Reference proteome</keyword>
<accession>A0A1L3EPR0</accession>
<reference evidence="3" key="1">
    <citation type="submission" date="2016-09" db="EMBL/GenBank/DDBJ databases">
        <authorList>
            <person name="Lysoe E."/>
        </authorList>
    </citation>
    <scope>NUCLEOTIDE SEQUENCE [LARGE SCALE GENOMIC DNA]</scope>
    <source>
        <strain evidence="3">LJ96T</strain>
    </source>
</reference>
<sequence>MRTDDARRKSTSRVDVYRRIILLMERLSQLGDGTVLGRCRLRAWTKPVSCSVERLLGQLGMETTAPTEPETGMPHVLLSDYLSGQTRH</sequence>
<dbReference type="AlphaFoldDB" id="A0A1L3EPR0"/>
<gene>
    <name evidence="2" type="ORF">BJI69_03540</name>
</gene>
<dbReference type="EMBL" id="CP017480">
    <property type="protein sequence ID" value="APG03068.1"/>
    <property type="molecule type" value="Genomic_DNA"/>
</dbReference>
<dbReference type="Proteomes" id="UP000182987">
    <property type="component" value="Chromosome"/>
</dbReference>
<evidence type="ECO:0000313" key="3">
    <source>
        <dbReference type="Proteomes" id="UP000182987"/>
    </source>
</evidence>
<organism evidence="2 3">
    <name type="scientific">Luteibacter rhizovicinus DSM 16549</name>
    <dbReference type="NCBI Taxonomy" id="1440763"/>
    <lineage>
        <taxon>Bacteria</taxon>
        <taxon>Pseudomonadati</taxon>
        <taxon>Pseudomonadota</taxon>
        <taxon>Gammaproteobacteria</taxon>
        <taxon>Lysobacterales</taxon>
        <taxon>Rhodanobacteraceae</taxon>
        <taxon>Luteibacter</taxon>
    </lineage>
</organism>
<evidence type="ECO:0000256" key="1">
    <source>
        <dbReference type="SAM" id="MobiDB-lite"/>
    </source>
</evidence>
<feature type="region of interest" description="Disordered" evidence="1">
    <location>
        <begin position="63"/>
        <end position="88"/>
    </location>
</feature>
<evidence type="ECO:0000313" key="2">
    <source>
        <dbReference type="EMBL" id="APG03068.1"/>
    </source>
</evidence>